<organism evidence="2 3">
    <name type="scientific">Pseudonocardia kongjuensis</name>
    <dbReference type="NCBI Taxonomy" id="102227"/>
    <lineage>
        <taxon>Bacteria</taxon>
        <taxon>Bacillati</taxon>
        <taxon>Actinomycetota</taxon>
        <taxon>Actinomycetes</taxon>
        <taxon>Pseudonocardiales</taxon>
        <taxon>Pseudonocardiaceae</taxon>
        <taxon>Pseudonocardia</taxon>
    </lineage>
</organism>
<evidence type="ECO:0000313" key="2">
    <source>
        <dbReference type="EMBL" id="GAA1384809.1"/>
    </source>
</evidence>
<dbReference type="Proteomes" id="UP001501414">
    <property type="component" value="Unassembled WGS sequence"/>
</dbReference>
<comment type="caution">
    <text evidence="2">The sequence shown here is derived from an EMBL/GenBank/DDBJ whole genome shotgun (WGS) entry which is preliminary data.</text>
</comment>
<feature type="region of interest" description="Disordered" evidence="1">
    <location>
        <begin position="198"/>
        <end position="218"/>
    </location>
</feature>
<evidence type="ECO:0000313" key="3">
    <source>
        <dbReference type="Proteomes" id="UP001501414"/>
    </source>
</evidence>
<feature type="region of interest" description="Disordered" evidence="1">
    <location>
        <begin position="260"/>
        <end position="286"/>
    </location>
</feature>
<name>A0ABN1XM73_9PSEU</name>
<sequence length="286" mass="29304">MSALHHHTRSKARPLPPRQRRSRARLRGLAATAVLAVLLAGTAALAYEAGRGSTTQIPAAAADPNIPPPPVPALQPAVNEPGPVLVDSTGAPLPADIAKSVRTVYTALDTGDLDPVHAAYSATGSDDWHTTEPHLGQGIVRQDVLAALRTPPAPGADTYIYSASGTSATFGWSSMGTGIGPGLHSISGPWLDFTTSTLDTSAPPEPLTPATADDEPPVPTSCTAGTLDQPIEGYPCTDPGTGRGVDYDGTVGVHGLKPCPYGTDIPTDPNEPTRNASTGETCGWSG</sequence>
<feature type="region of interest" description="Disordered" evidence="1">
    <location>
        <begin position="1"/>
        <end position="22"/>
    </location>
</feature>
<evidence type="ECO:0000256" key="1">
    <source>
        <dbReference type="SAM" id="MobiDB-lite"/>
    </source>
</evidence>
<proteinExistence type="predicted"/>
<feature type="compositionally biased region" description="Polar residues" evidence="1">
    <location>
        <begin position="270"/>
        <end position="280"/>
    </location>
</feature>
<accession>A0ABN1XM73</accession>
<protein>
    <submittedName>
        <fullName evidence="2">Uncharacterized protein</fullName>
    </submittedName>
</protein>
<reference evidence="2 3" key="1">
    <citation type="journal article" date="2019" name="Int. J. Syst. Evol. Microbiol.">
        <title>The Global Catalogue of Microorganisms (GCM) 10K type strain sequencing project: providing services to taxonomists for standard genome sequencing and annotation.</title>
        <authorList>
            <consortium name="The Broad Institute Genomics Platform"/>
            <consortium name="The Broad Institute Genome Sequencing Center for Infectious Disease"/>
            <person name="Wu L."/>
            <person name="Ma J."/>
        </authorList>
    </citation>
    <scope>NUCLEOTIDE SEQUENCE [LARGE SCALE GENOMIC DNA]</scope>
    <source>
        <strain evidence="2 3">JCM 11896</strain>
    </source>
</reference>
<keyword evidence="3" id="KW-1185">Reference proteome</keyword>
<gene>
    <name evidence="2" type="ORF">GCM10009613_16210</name>
</gene>
<dbReference type="EMBL" id="BAAAJK010000006">
    <property type="protein sequence ID" value="GAA1384809.1"/>
    <property type="molecule type" value="Genomic_DNA"/>
</dbReference>